<evidence type="ECO:0000313" key="1">
    <source>
        <dbReference type="EMBL" id="OPH53281.1"/>
    </source>
</evidence>
<proteinExistence type="predicted"/>
<evidence type="ECO:0000313" key="2">
    <source>
        <dbReference type="Proteomes" id="UP000190626"/>
    </source>
</evidence>
<comment type="caution">
    <text evidence="1">The sequence shown here is derived from an EMBL/GenBank/DDBJ whole genome shotgun (WGS) entry which is preliminary data.</text>
</comment>
<dbReference type="AlphaFoldDB" id="A0A1V4HFB4"/>
<protein>
    <submittedName>
        <fullName evidence="1">Uncharacterized protein</fullName>
    </submittedName>
</protein>
<name>A0A1V4HFB4_9BACL</name>
<organism evidence="1 2">
    <name type="scientific">Paenibacillus ferrarius</name>
    <dbReference type="NCBI Taxonomy" id="1469647"/>
    <lineage>
        <taxon>Bacteria</taxon>
        <taxon>Bacillati</taxon>
        <taxon>Bacillota</taxon>
        <taxon>Bacilli</taxon>
        <taxon>Bacillales</taxon>
        <taxon>Paenibacillaceae</taxon>
        <taxon>Paenibacillus</taxon>
    </lineage>
</organism>
<accession>A0A1V4HFB4</accession>
<gene>
    <name evidence="1" type="ORF">BC351_05225</name>
</gene>
<dbReference type="EMBL" id="MBTG01000023">
    <property type="protein sequence ID" value="OPH53281.1"/>
    <property type="molecule type" value="Genomic_DNA"/>
</dbReference>
<reference evidence="2" key="1">
    <citation type="submission" date="2016-07" db="EMBL/GenBank/DDBJ databases">
        <authorList>
            <person name="Florea S."/>
            <person name="Webb J.S."/>
            <person name="Jaromczyk J."/>
            <person name="Schardl C.L."/>
        </authorList>
    </citation>
    <scope>NUCLEOTIDE SEQUENCE [LARGE SCALE GENOMIC DNA]</scope>
    <source>
        <strain evidence="2">CY1</strain>
    </source>
</reference>
<keyword evidence="2" id="KW-1185">Reference proteome</keyword>
<sequence>MITVSLAARVIFHIDHISFNLKVKAFKHNAERSNAVDWITWFFLRKEAFYLLKKKALKL</sequence>
<dbReference type="Proteomes" id="UP000190626">
    <property type="component" value="Unassembled WGS sequence"/>
</dbReference>